<sequence length="349" mass="38466">MRSYEEIRASVRDLRAAASGADRALTWVAPEALAVARTSRQQVEIFIPGAPLRASVSTVKEHLDHRTWYHGHEPIDANRIVIPHGPGYDQIAAVICKELIDAGVAEDREGAFTACEGLIAVALDPLVRQDDAVLGLLGELYALEALVSRATDDHVVTVLDGWQGWKPSLRDFELGRVGVEVKATRRPDSQHRLQGLHQAEPTVVDGVKEQLFLLSLGLEAADEDTEGSINLQDMVRRIEEQLAERGLAAEHIEGFRTHVRDYLRGLDPTSSHRPAWSAPHVVRFARLYDMNDEKVQEGVLRSSQVSSSSFVVQSSITYTMNLPPRVSGDLNPTDGPNQFAQRLLRAALG</sequence>
<organism evidence="1 2">
    <name type="scientific">Desertihabitans brevis</name>
    <dbReference type="NCBI Taxonomy" id="2268447"/>
    <lineage>
        <taxon>Bacteria</taxon>
        <taxon>Bacillati</taxon>
        <taxon>Actinomycetota</taxon>
        <taxon>Actinomycetes</taxon>
        <taxon>Propionibacteriales</taxon>
        <taxon>Propionibacteriaceae</taxon>
        <taxon>Desertihabitans</taxon>
    </lineage>
</organism>
<dbReference type="Pfam" id="PF14390">
    <property type="entry name" value="DUF4420"/>
    <property type="match status" value="1"/>
</dbReference>
<keyword evidence="2" id="KW-1185">Reference proteome</keyword>
<gene>
    <name evidence="1" type="ORF">DT076_05650</name>
</gene>
<accession>A0A367YW92</accession>
<dbReference type="Proteomes" id="UP000252770">
    <property type="component" value="Unassembled WGS sequence"/>
</dbReference>
<proteinExistence type="predicted"/>
<protein>
    <submittedName>
        <fullName evidence="1">PD-(D/E)XK motif protein</fullName>
    </submittedName>
</protein>
<reference evidence="1 2" key="1">
    <citation type="submission" date="2018-07" db="EMBL/GenBank/DDBJ databases">
        <title>Desertimonas flava gen. nov. sp. nov.</title>
        <authorList>
            <person name="Liu S."/>
        </authorList>
    </citation>
    <scope>NUCLEOTIDE SEQUENCE [LARGE SCALE GENOMIC DNA]</scope>
    <source>
        <strain evidence="1 2">16Sb5-5</strain>
    </source>
</reference>
<evidence type="ECO:0000313" key="2">
    <source>
        <dbReference type="Proteomes" id="UP000252770"/>
    </source>
</evidence>
<evidence type="ECO:0000313" key="1">
    <source>
        <dbReference type="EMBL" id="RCK70163.1"/>
    </source>
</evidence>
<dbReference type="InterPro" id="IPR025534">
    <property type="entry name" value="DUF4420"/>
</dbReference>
<dbReference type="AlphaFoldDB" id="A0A367YW92"/>
<comment type="caution">
    <text evidence="1">The sequence shown here is derived from an EMBL/GenBank/DDBJ whole genome shotgun (WGS) entry which is preliminary data.</text>
</comment>
<name>A0A367YW92_9ACTN</name>
<dbReference type="EMBL" id="QOUI01000003">
    <property type="protein sequence ID" value="RCK70163.1"/>
    <property type="molecule type" value="Genomic_DNA"/>
</dbReference>